<dbReference type="GO" id="GO:0031499">
    <property type="term" value="C:TRAMP complex"/>
    <property type="evidence" value="ECO:0007669"/>
    <property type="project" value="TreeGrafter"/>
</dbReference>
<reference evidence="8 9" key="1">
    <citation type="journal article" date="2018" name="Nat. Ecol. Evol.">
        <title>Pezizomycetes genomes reveal the molecular basis of ectomycorrhizal truffle lifestyle.</title>
        <authorList>
            <person name="Murat C."/>
            <person name="Payen T."/>
            <person name="Noel B."/>
            <person name="Kuo A."/>
            <person name="Morin E."/>
            <person name="Chen J."/>
            <person name="Kohler A."/>
            <person name="Krizsan K."/>
            <person name="Balestrini R."/>
            <person name="Da Silva C."/>
            <person name="Montanini B."/>
            <person name="Hainaut M."/>
            <person name="Levati E."/>
            <person name="Barry K.W."/>
            <person name="Belfiori B."/>
            <person name="Cichocki N."/>
            <person name="Clum A."/>
            <person name="Dockter R.B."/>
            <person name="Fauchery L."/>
            <person name="Guy J."/>
            <person name="Iotti M."/>
            <person name="Le Tacon F."/>
            <person name="Lindquist E.A."/>
            <person name="Lipzen A."/>
            <person name="Malagnac F."/>
            <person name="Mello A."/>
            <person name="Molinier V."/>
            <person name="Miyauchi S."/>
            <person name="Poulain J."/>
            <person name="Riccioni C."/>
            <person name="Rubini A."/>
            <person name="Sitrit Y."/>
            <person name="Splivallo R."/>
            <person name="Traeger S."/>
            <person name="Wang M."/>
            <person name="Zifcakova L."/>
            <person name="Wipf D."/>
            <person name="Zambonelli A."/>
            <person name="Paolocci F."/>
            <person name="Nowrousian M."/>
            <person name="Ottonello S."/>
            <person name="Baldrian P."/>
            <person name="Spatafora J.W."/>
            <person name="Henrissat B."/>
            <person name="Nagy L.G."/>
            <person name="Aury J.M."/>
            <person name="Wincker P."/>
            <person name="Grigoriev I.V."/>
            <person name="Bonfante P."/>
            <person name="Martin F.M."/>
        </authorList>
    </citation>
    <scope>NUCLEOTIDE SEQUENCE [LARGE SCALE GENOMIC DNA]</scope>
    <source>
        <strain evidence="8 9">CCBAS932</strain>
    </source>
</reference>
<dbReference type="OrthoDB" id="273917at2759"/>
<evidence type="ECO:0000313" key="8">
    <source>
        <dbReference type="EMBL" id="RPB14687.1"/>
    </source>
</evidence>
<dbReference type="PANTHER" id="PTHR23092:SF15">
    <property type="entry name" value="INACTIVE NON-CANONICAL POLY(A) RNA POLYMERASE PROTEIN TRF4-2-RELATED"/>
    <property type="match status" value="1"/>
</dbReference>
<comment type="similarity">
    <text evidence="1">Belongs to the DNA polymerase type-B-like family.</text>
</comment>
<name>A0A3N4KVX3_9PEZI</name>
<dbReference type="Gene3D" id="3.30.460.10">
    <property type="entry name" value="Beta Polymerase, domain 2"/>
    <property type="match status" value="1"/>
</dbReference>
<evidence type="ECO:0000313" key="9">
    <source>
        <dbReference type="Proteomes" id="UP000277580"/>
    </source>
</evidence>
<evidence type="ECO:0000256" key="4">
    <source>
        <dbReference type="ARBA" id="ARBA00022842"/>
    </source>
</evidence>
<dbReference type="InParanoid" id="A0A3N4KVX3"/>
<organism evidence="8 9">
    <name type="scientific">Morchella conica CCBAS932</name>
    <dbReference type="NCBI Taxonomy" id="1392247"/>
    <lineage>
        <taxon>Eukaryota</taxon>
        <taxon>Fungi</taxon>
        <taxon>Dikarya</taxon>
        <taxon>Ascomycota</taxon>
        <taxon>Pezizomycotina</taxon>
        <taxon>Pezizomycetes</taxon>
        <taxon>Pezizales</taxon>
        <taxon>Morchellaceae</taxon>
        <taxon>Morchella</taxon>
    </lineage>
</organism>
<dbReference type="Gene3D" id="1.10.1410.10">
    <property type="match status" value="1"/>
</dbReference>
<evidence type="ECO:0000259" key="7">
    <source>
        <dbReference type="Pfam" id="PF22600"/>
    </source>
</evidence>
<dbReference type="Proteomes" id="UP000277580">
    <property type="component" value="Unassembled WGS sequence"/>
</dbReference>
<evidence type="ECO:0000256" key="5">
    <source>
        <dbReference type="SAM" id="MobiDB-lite"/>
    </source>
</evidence>
<keyword evidence="4" id="KW-0460">Magnesium</keyword>
<dbReference type="InterPro" id="IPR002058">
    <property type="entry name" value="PAP_assoc"/>
</dbReference>
<keyword evidence="9" id="KW-1185">Reference proteome</keyword>
<dbReference type="GO" id="GO:0003729">
    <property type="term" value="F:mRNA binding"/>
    <property type="evidence" value="ECO:0007669"/>
    <property type="project" value="TreeGrafter"/>
</dbReference>
<keyword evidence="3" id="KW-0479">Metal-binding</keyword>
<proteinExistence type="inferred from homology"/>
<dbReference type="AlphaFoldDB" id="A0A3N4KVX3"/>
<feature type="region of interest" description="Disordered" evidence="5">
    <location>
        <begin position="307"/>
        <end position="333"/>
    </location>
</feature>
<dbReference type="EC" id="2.7.7.19" evidence="2"/>
<feature type="domain" description="Poly(A) RNA polymerase mitochondrial-like central palm" evidence="7">
    <location>
        <begin position="12"/>
        <end position="132"/>
    </location>
</feature>
<dbReference type="GO" id="GO:1990817">
    <property type="term" value="F:poly(A) RNA polymerase activity"/>
    <property type="evidence" value="ECO:0007669"/>
    <property type="project" value="UniProtKB-EC"/>
</dbReference>
<dbReference type="SUPFAM" id="SSF81301">
    <property type="entry name" value="Nucleotidyltransferase"/>
    <property type="match status" value="1"/>
</dbReference>
<evidence type="ECO:0000256" key="1">
    <source>
        <dbReference type="ARBA" id="ARBA00008593"/>
    </source>
</evidence>
<dbReference type="Pfam" id="PF03828">
    <property type="entry name" value="PAP_assoc"/>
    <property type="match status" value="1"/>
</dbReference>
<evidence type="ECO:0000256" key="2">
    <source>
        <dbReference type="ARBA" id="ARBA00012388"/>
    </source>
</evidence>
<accession>A0A3N4KVX3</accession>
<dbReference type="InterPro" id="IPR045862">
    <property type="entry name" value="Trf4-like"/>
</dbReference>
<dbReference type="InterPro" id="IPR043519">
    <property type="entry name" value="NT_sf"/>
</dbReference>
<dbReference type="STRING" id="1392247.A0A3N4KVX3"/>
<feature type="domain" description="PAP-associated" evidence="6">
    <location>
        <begin position="207"/>
        <end position="261"/>
    </location>
</feature>
<dbReference type="GO" id="GO:0046872">
    <property type="term" value="F:metal ion binding"/>
    <property type="evidence" value="ECO:0007669"/>
    <property type="project" value="UniProtKB-KW"/>
</dbReference>
<dbReference type="GO" id="GO:0005730">
    <property type="term" value="C:nucleolus"/>
    <property type="evidence" value="ECO:0007669"/>
    <property type="project" value="TreeGrafter"/>
</dbReference>
<dbReference type="PANTHER" id="PTHR23092">
    <property type="entry name" value="POLY(A) RNA POLYMERASE"/>
    <property type="match status" value="1"/>
</dbReference>
<dbReference type="InterPro" id="IPR054708">
    <property type="entry name" value="MTPAP-like_central"/>
</dbReference>
<evidence type="ECO:0000256" key="3">
    <source>
        <dbReference type="ARBA" id="ARBA00022723"/>
    </source>
</evidence>
<dbReference type="GO" id="GO:0010605">
    <property type="term" value="P:negative regulation of macromolecule metabolic process"/>
    <property type="evidence" value="ECO:0007669"/>
    <property type="project" value="UniProtKB-ARBA"/>
</dbReference>
<dbReference type="Pfam" id="PF22600">
    <property type="entry name" value="MTPAP-like_central"/>
    <property type="match status" value="1"/>
</dbReference>
<evidence type="ECO:0000259" key="6">
    <source>
        <dbReference type="Pfam" id="PF03828"/>
    </source>
</evidence>
<dbReference type="GO" id="GO:0043634">
    <property type="term" value="P:polyadenylation-dependent ncRNA catabolic process"/>
    <property type="evidence" value="ECO:0007669"/>
    <property type="project" value="TreeGrafter"/>
</dbReference>
<gene>
    <name evidence="8" type="ORF">P167DRAFT_563430</name>
</gene>
<protein>
    <recommendedName>
        <fullName evidence="2">polynucleotide adenylyltransferase</fullName>
        <ecNumber evidence="2">2.7.7.19</ecNumber>
    </recommendedName>
</protein>
<dbReference type="EMBL" id="ML119116">
    <property type="protein sequence ID" value="RPB14687.1"/>
    <property type="molecule type" value="Genomic_DNA"/>
</dbReference>
<dbReference type="SUPFAM" id="SSF81631">
    <property type="entry name" value="PAP/OAS1 substrate-binding domain"/>
    <property type="match status" value="1"/>
</dbReference>
<sequence length="353" mass="40074">MASPFAALAARLAISAEGALKRNLTLDRSVAIARSIWPQAKVSPVGSFANGTSLHGSDIDLVVDTQNLYSRTRAGLWAQQMEDELIKNRITKPTTTAVHANARVPIVTYIDSKYLIGVDISFTTNGLANTHYVRRELDERAYMRTMIILLKYWLKSRRYNKVYTGGLSSYGLALTIIGYFNVRKTVKARNCTVEDYQRWIEERDYQRLLIDYLTFWSSQWKLATTMLEPAEGAIYKKGTKGHCGKPRNSLLCIADPTDPTNDVTNGTYKIFKLREAMKVLRNRLETVQKDVELDALENIFKKTGTEWPEDDRSRQKFKGRAAKAKSKPTKKGGIRFKTAIDRDGLKRVRFSAD</sequence>
<dbReference type="CDD" id="cd05402">
    <property type="entry name" value="NT_PAP_TUTase"/>
    <property type="match status" value="1"/>
</dbReference>
<feature type="compositionally biased region" description="Basic residues" evidence="5">
    <location>
        <begin position="315"/>
        <end position="333"/>
    </location>
</feature>
<dbReference type="GO" id="GO:0031123">
    <property type="term" value="P:RNA 3'-end processing"/>
    <property type="evidence" value="ECO:0007669"/>
    <property type="project" value="TreeGrafter"/>
</dbReference>